<dbReference type="KEGG" id="gce:KYE46_00685"/>
<dbReference type="Proteomes" id="UP000825009">
    <property type="component" value="Chromosome"/>
</dbReference>
<dbReference type="PANTHER" id="PTHR41521:SF4">
    <property type="entry name" value="BLR0684 PROTEIN"/>
    <property type="match status" value="1"/>
</dbReference>
<keyword evidence="3" id="KW-1185">Reference proteome</keyword>
<dbReference type="AlphaFoldDB" id="A0A8F6TY28"/>
<dbReference type="EMBL" id="CP079194">
    <property type="protein sequence ID" value="QXT39811.1"/>
    <property type="molecule type" value="Genomic_DNA"/>
</dbReference>
<evidence type="ECO:0000259" key="1">
    <source>
        <dbReference type="Pfam" id="PF07045"/>
    </source>
</evidence>
<dbReference type="InterPro" id="IPR010753">
    <property type="entry name" value="DUF1330"/>
</dbReference>
<feature type="domain" description="DUF1330" evidence="1">
    <location>
        <begin position="3"/>
        <end position="94"/>
    </location>
</feature>
<proteinExistence type="predicted"/>
<gene>
    <name evidence="2" type="ORF">KYE46_00685</name>
</gene>
<name>A0A8F6TY28_9RHOB</name>
<dbReference type="PANTHER" id="PTHR41521">
    <property type="match status" value="1"/>
</dbReference>
<accession>A0A8F6TY28</accession>
<dbReference type="RefSeq" id="WP_219002733.1">
    <property type="nucleotide sequence ID" value="NZ_CP079194.1"/>
</dbReference>
<evidence type="ECO:0000313" key="3">
    <source>
        <dbReference type="Proteomes" id="UP000825009"/>
    </source>
</evidence>
<sequence length="95" mass="10662">MPKGYIIANIRAHDMEGMKRFSEASSKVIAEYGGRVLVRDPKPELREGDLQGIAIVVEFDDLDTARRFYESQGYTDARLIREAAAETDLRIAEGT</sequence>
<evidence type="ECO:0000313" key="2">
    <source>
        <dbReference type="EMBL" id="QXT39811.1"/>
    </source>
</evidence>
<protein>
    <submittedName>
        <fullName evidence="2">DUF1330 domain-containing protein</fullName>
    </submittedName>
</protein>
<dbReference type="Pfam" id="PF07045">
    <property type="entry name" value="DUF1330"/>
    <property type="match status" value="1"/>
</dbReference>
<reference evidence="2 3" key="1">
    <citation type="submission" date="2021-07" db="EMBL/GenBank/DDBJ databases">
        <title>A novel Jannaschia species isolated from marine dinoflagellate Ceratoperidinium margalefii.</title>
        <authorList>
            <person name="Jiang Y."/>
            <person name="Li Z."/>
        </authorList>
    </citation>
    <scope>NUCLEOTIDE SEQUENCE [LARGE SCALE GENOMIC DNA]</scope>
    <source>
        <strain evidence="2 3">J12C1-MA-4</strain>
    </source>
</reference>
<organism evidence="2 3">
    <name type="scientific">Gymnodinialimonas ceratoperidinii</name>
    <dbReference type="NCBI Taxonomy" id="2856823"/>
    <lineage>
        <taxon>Bacteria</taxon>
        <taxon>Pseudomonadati</taxon>
        <taxon>Pseudomonadota</taxon>
        <taxon>Alphaproteobacteria</taxon>
        <taxon>Rhodobacterales</taxon>
        <taxon>Paracoccaceae</taxon>
        <taxon>Gymnodinialimonas</taxon>
    </lineage>
</organism>